<protein>
    <submittedName>
        <fullName evidence="1">Uncharacterized protein</fullName>
    </submittedName>
</protein>
<accession>J9G0U2</accession>
<dbReference type="EMBL" id="AMCI01005816">
    <property type="protein sequence ID" value="EJW95427.1"/>
    <property type="molecule type" value="Genomic_DNA"/>
</dbReference>
<comment type="caution">
    <text evidence="1">The sequence shown here is derived from an EMBL/GenBank/DDBJ whole genome shotgun (WGS) entry which is preliminary data.</text>
</comment>
<dbReference type="AlphaFoldDB" id="J9G0U2"/>
<sequence>MGKKKYSDPNKRSIEEIVVSEMNMDTVRSILRMSGWTSLALQKELYQE</sequence>
<gene>
    <name evidence="1" type="ORF">EVA_16469</name>
</gene>
<proteinExistence type="predicted"/>
<name>J9G0U2_9ZZZZ</name>
<organism evidence="1">
    <name type="scientific">gut metagenome</name>
    <dbReference type="NCBI Taxonomy" id="749906"/>
    <lineage>
        <taxon>unclassified sequences</taxon>
        <taxon>metagenomes</taxon>
        <taxon>organismal metagenomes</taxon>
    </lineage>
</organism>
<evidence type="ECO:0000313" key="1">
    <source>
        <dbReference type="EMBL" id="EJW95427.1"/>
    </source>
</evidence>
<reference evidence="1" key="1">
    <citation type="journal article" date="2012" name="PLoS ONE">
        <title>Gene sets for utilization of primary and secondary nutrition supplies in the distal gut of endangered iberian lynx.</title>
        <authorList>
            <person name="Alcaide M."/>
            <person name="Messina E."/>
            <person name="Richter M."/>
            <person name="Bargiela R."/>
            <person name="Peplies J."/>
            <person name="Huws S.A."/>
            <person name="Newbold C.J."/>
            <person name="Golyshin P.N."/>
            <person name="Simon M.A."/>
            <person name="Lopez G."/>
            <person name="Yakimov M.M."/>
            <person name="Ferrer M."/>
        </authorList>
    </citation>
    <scope>NUCLEOTIDE SEQUENCE</scope>
</reference>